<accession>A0A847RVC7</accession>
<gene>
    <name evidence="1" type="ORF">HF682_08205</name>
</gene>
<sequence length="179" mass="19925">MRRPDPLSHYFPLRFANQAQVTRFAKQCVRCGQVVELPNMSGAVRVLPDRAMVAAKARCPKCSHEFPVTCLITQDKQVMRLHLPNTLLMWYLLATTSAPAPQAPAPAAATVDLQRLQRSEVELAADSVGQFDGQPIPAWIRHAGEQFDFEGVLGKGQQPAQDERVLDGQLLYRRHVLTA</sequence>
<dbReference type="EMBL" id="JABAIM010000001">
    <property type="protein sequence ID" value="NLR75140.1"/>
    <property type="molecule type" value="Genomic_DNA"/>
</dbReference>
<evidence type="ECO:0000313" key="1">
    <source>
        <dbReference type="EMBL" id="NLR75140.1"/>
    </source>
</evidence>
<reference evidence="1 2" key="1">
    <citation type="submission" date="2020-04" db="EMBL/GenBank/DDBJ databases">
        <title>Draft genome of Leeia sp. IMCC25680.</title>
        <authorList>
            <person name="Song J."/>
            <person name="Cho J.-C."/>
        </authorList>
    </citation>
    <scope>NUCLEOTIDE SEQUENCE [LARGE SCALE GENOMIC DNA]</scope>
    <source>
        <strain evidence="1 2">IMCC25680</strain>
    </source>
</reference>
<dbReference type="AlphaFoldDB" id="A0A847RVC7"/>
<organism evidence="1 2">
    <name type="scientific">Leeia aquatica</name>
    <dbReference type="NCBI Taxonomy" id="2725557"/>
    <lineage>
        <taxon>Bacteria</taxon>
        <taxon>Pseudomonadati</taxon>
        <taxon>Pseudomonadota</taxon>
        <taxon>Betaproteobacteria</taxon>
        <taxon>Neisseriales</taxon>
        <taxon>Leeiaceae</taxon>
        <taxon>Leeia</taxon>
    </lineage>
</organism>
<comment type="caution">
    <text evidence="1">The sequence shown here is derived from an EMBL/GenBank/DDBJ whole genome shotgun (WGS) entry which is preliminary data.</text>
</comment>
<proteinExistence type="predicted"/>
<protein>
    <submittedName>
        <fullName evidence="1">Uncharacterized protein</fullName>
    </submittedName>
</protein>
<dbReference type="Proteomes" id="UP000587991">
    <property type="component" value="Unassembled WGS sequence"/>
</dbReference>
<name>A0A847RVC7_9NEIS</name>
<evidence type="ECO:0000313" key="2">
    <source>
        <dbReference type="Proteomes" id="UP000587991"/>
    </source>
</evidence>
<keyword evidence="2" id="KW-1185">Reference proteome</keyword>
<dbReference type="RefSeq" id="WP_168876691.1">
    <property type="nucleotide sequence ID" value="NZ_JABAIM010000001.1"/>
</dbReference>